<name>A0A2P8I2J1_SACCR</name>
<dbReference type="RefSeq" id="WP_106618848.1">
    <property type="nucleotide sequence ID" value="NZ_PYAX01000012.1"/>
</dbReference>
<dbReference type="InterPro" id="IPR037401">
    <property type="entry name" value="SnoaL-like"/>
</dbReference>
<gene>
    <name evidence="2" type="ORF">B0I31_112153</name>
</gene>
<dbReference type="InterPro" id="IPR032710">
    <property type="entry name" value="NTF2-like_dom_sf"/>
</dbReference>
<dbReference type="Gene3D" id="3.10.450.50">
    <property type="match status" value="1"/>
</dbReference>
<keyword evidence="3" id="KW-1185">Reference proteome</keyword>
<reference evidence="2 3" key="1">
    <citation type="submission" date="2018-03" db="EMBL/GenBank/DDBJ databases">
        <title>Genomic Encyclopedia of Type Strains, Phase III (KMG-III): the genomes of soil and plant-associated and newly described type strains.</title>
        <authorList>
            <person name="Whitman W."/>
        </authorList>
    </citation>
    <scope>NUCLEOTIDE SEQUENCE [LARGE SCALE GENOMIC DNA]</scope>
    <source>
        <strain evidence="2 3">CGMCC 4.7097</strain>
    </source>
</reference>
<dbReference type="Proteomes" id="UP000241118">
    <property type="component" value="Unassembled WGS sequence"/>
</dbReference>
<dbReference type="SUPFAM" id="SSF54427">
    <property type="entry name" value="NTF2-like"/>
    <property type="match status" value="1"/>
</dbReference>
<proteinExistence type="predicted"/>
<evidence type="ECO:0000313" key="3">
    <source>
        <dbReference type="Proteomes" id="UP000241118"/>
    </source>
</evidence>
<dbReference type="OrthoDB" id="9130903at2"/>
<organism evidence="2 3">
    <name type="scientific">Saccharothrix carnea</name>
    <dbReference type="NCBI Taxonomy" id="1280637"/>
    <lineage>
        <taxon>Bacteria</taxon>
        <taxon>Bacillati</taxon>
        <taxon>Actinomycetota</taxon>
        <taxon>Actinomycetes</taxon>
        <taxon>Pseudonocardiales</taxon>
        <taxon>Pseudonocardiaceae</taxon>
        <taxon>Saccharothrix</taxon>
    </lineage>
</organism>
<dbReference type="Pfam" id="PF13577">
    <property type="entry name" value="SnoaL_4"/>
    <property type="match status" value="1"/>
</dbReference>
<dbReference type="EMBL" id="PYAX01000012">
    <property type="protein sequence ID" value="PSL52684.1"/>
    <property type="molecule type" value="Genomic_DNA"/>
</dbReference>
<feature type="domain" description="SnoaL-like" evidence="1">
    <location>
        <begin position="15"/>
        <end position="140"/>
    </location>
</feature>
<evidence type="ECO:0000259" key="1">
    <source>
        <dbReference type="Pfam" id="PF13577"/>
    </source>
</evidence>
<dbReference type="CDD" id="cd00531">
    <property type="entry name" value="NTF2_like"/>
    <property type="match status" value="1"/>
</dbReference>
<dbReference type="AlphaFoldDB" id="A0A2P8I2J1"/>
<accession>A0A2P8I2J1</accession>
<sequence>MTRAPLDVETSVPAELYADVQQFYAWQMGLLDDGKPDEWADTFTVDAVFGEPGKAGGFSGREAIRASVRERAERLAAEGVVIRHWFSMLVVRPQPDGTLRTRNYALTLATPRGGALTVRGHAVCHDHLVPDGDRLLVAHRLILPDGR</sequence>
<comment type="caution">
    <text evidence="2">The sequence shown here is derived from an EMBL/GenBank/DDBJ whole genome shotgun (WGS) entry which is preliminary data.</text>
</comment>
<evidence type="ECO:0000313" key="2">
    <source>
        <dbReference type="EMBL" id="PSL52684.1"/>
    </source>
</evidence>
<protein>
    <submittedName>
        <fullName evidence="2">SnoaL-like protein</fullName>
    </submittedName>
</protein>